<feature type="transmembrane region" description="Helical" evidence="5">
    <location>
        <begin position="124"/>
        <end position="144"/>
    </location>
</feature>
<evidence type="ECO:0000256" key="1">
    <source>
        <dbReference type="ARBA" id="ARBA00004141"/>
    </source>
</evidence>
<keyword evidence="4 5" id="KW-0472">Membrane</keyword>
<feature type="transmembrane region" description="Helical" evidence="5">
    <location>
        <begin position="156"/>
        <end position="176"/>
    </location>
</feature>
<dbReference type="Pfam" id="PF13520">
    <property type="entry name" value="AA_permease_2"/>
    <property type="match status" value="1"/>
</dbReference>
<dbReference type="InterPro" id="IPR050598">
    <property type="entry name" value="AminoAcid_Transporter"/>
</dbReference>
<feature type="transmembrane region" description="Helical" evidence="5">
    <location>
        <begin position="7"/>
        <end position="26"/>
    </location>
</feature>
<dbReference type="GO" id="GO:0016020">
    <property type="term" value="C:membrane"/>
    <property type="evidence" value="ECO:0007669"/>
    <property type="project" value="UniProtKB-SubCell"/>
</dbReference>
<dbReference type="GO" id="GO:0015179">
    <property type="term" value="F:L-amino acid transmembrane transporter activity"/>
    <property type="evidence" value="ECO:0007669"/>
    <property type="project" value="TreeGrafter"/>
</dbReference>
<keyword evidence="2 5" id="KW-0812">Transmembrane</keyword>
<feature type="transmembrane region" description="Helical" evidence="5">
    <location>
        <begin position="84"/>
        <end position="112"/>
    </location>
</feature>
<dbReference type="InterPro" id="IPR002293">
    <property type="entry name" value="AA/rel_permease1"/>
</dbReference>
<name>E6PEH2_9ZZZZ</name>
<feature type="transmembrane region" description="Helical" evidence="5">
    <location>
        <begin position="389"/>
        <end position="407"/>
    </location>
</feature>
<evidence type="ECO:0000256" key="4">
    <source>
        <dbReference type="ARBA" id="ARBA00023136"/>
    </source>
</evidence>
<evidence type="ECO:0000256" key="5">
    <source>
        <dbReference type="SAM" id="Phobius"/>
    </source>
</evidence>
<feature type="transmembrane region" description="Helical" evidence="5">
    <location>
        <begin position="188"/>
        <end position="206"/>
    </location>
</feature>
<dbReference type="PANTHER" id="PTHR11785">
    <property type="entry name" value="AMINO ACID TRANSPORTER"/>
    <property type="match status" value="1"/>
</dbReference>
<reference evidence="6" key="1">
    <citation type="submission" date="2009-10" db="EMBL/GenBank/DDBJ databases">
        <title>Diversity of trophic interactions inside an arsenic-rich microbial ecosystem.</title>
        <authorList>
            <person name="Bertin P.N."/>
            <person name="Heinrich-Salmeron A."/>
            <person name="Pelletier E."/>
            <person name="Goulhen-Chollet F."/>
            <person name="Arsene-Ploetze F."/>
            <person name="Gallien S."/>
            <person name="Calteau A."/>
            <person name="Vallenet D."/>
            <person name="Casiot C."/>
            <person name="Chane-Woon-Ming B."/>
            <person name="Giloteaux L."/>
            <person name="Barakat M."/>
            <person name="Bonnefoy V."/>
            <person name="Bruneel O."/>
            <person name="Chandler M."/>
            <person name="Cleiss J."/>
            <person name="Duran R."/>
            <person name="Elbaz-Poulichet F."/>
            <person name="Fonknechten N."/>
            <person name="Lauga B."/>
            <person name="Mornico D."/>
            <person name="Ortet P."/>
            <person name="Schaeffer C."/>
            <person name="Siguier P."/>
            <person name="Alexander Thil Smith A."/>
            <person name="Van Dorsselaer A."/>
            <person name="Weissenbach J."/>
            <person name="Medigue C."/>
            <person name="Le Paslier D."/>
        </authorList>
    </citation>
    <scope>NUCLEOTIDE SEQUENCE</scope>
</reference>
<feature type="transmembrane region" description="Helical" evidence="5">
    <location>
        <begin position="38"/>
        <end position="63"/>
    </location>
</feature>
<dbReference type="AlphaFoldDB" id="E6PEH2"/>
<protein>
    <submittedName>
        <fullName evidence="6">Amino acid permease-associated region</fullName>
    </submittedName>
</protein>
<dbReference type="PIRSF" id="PIRSF006060">
    <property type="entry name" value="AA_transporter"/>
    <property type="match status" value="1"/>
</dbReference>
<feature type="transmembrane region" description="Helical" evidence="5">
    <location>
        <begin position="227"/>
        <end position="256"/>
    </location>
</feature>
<dbReference type="Gene3D" id="1.20.1740.10">
    <property type="entry name" value="Amino acid/polyamine transporter I"/>
    <property type="match status" value="1"/>
</dbReference>
<evidence type="ECO:0000256" key="2">
    <source>
        <dbReference type="ARBA" id="ARBA00022692"/>
    </source>
</evidence>
<organism evidence="6">
    <name type="scientific">mine drainage metagenome</name>
    <dbReference type="NCBI Taxonomy" id="410659"/>
    <lineage>
        <taxon>unclassified sequences</taxon>
        <taxon>metagenomes</taxon>
        <taxon>ecological metagenomes</taxon>
    </lineage>
</organism>
<evidence type="ECO:0000313" key="6">
    <source>
        <dbReference type="EMBL" id="CBH74857.1"/>
    </source>
</evidence>
<sequence>MNLRRRLGTLDVALVTIGGIIGSGIFRTPSVVARDLGSPVAILGAWILGGGISLLGALVLGELAARRPLDGGLYAYLRDAFHPALAFVFGWMLLFIAMSGGAASAAIAFAGYAAPVFGIASTPAVLGVFAIAAVLLFTAINALGVRAGANAQNGFMFAKILAFAFFIVIALVAPHAPAAALAAAPQPSLGLLGVAMLPVLFSYLGWGPGTYVSAEIRDPVRSLPRGLALGVLGVTAIYVAINAVLIHALGIAGLAATTTPIADVARVAFGPVAQRIVGAVVALSLLGFVSNQLLTAPRVYYQMGVDGLFFRAFAKLDPRTGAPIVAILVQAVIVVALTLSRSYDQLLNYITSADFLFLMLAGIALFIIRARDEKSGAPEPRMRVPLHPYSTALFTAIAFSIVAGALYKAPTDTLIGWGIIATGLPVYAIFAARKRASERGIG</sequence>
<keyword evidence="3 5" id="KW-1133">Transmembrane helix</keyword>
<feature type="transmembrane region" description="Helical" evidence="5">
    <location>
        <begin position="413"/>
        <end position="432"/>
    </location>
</feature>
<proteinExistence type="predicted"/>
<feature type="transmembrane region" description="Helical" evidence="5">
    <location>
        <begin position="346"/>
        <end position="368"/>
    </location>
</feature>
<accession>E6PEH2</accession>
<feature type="transmembrane region" description="Helical" evidence="5">
    <location>
        <begin position="322"/>
        <end position="340"/>
    </location>
</feature>
<comment type="caution">
    <text evidence="6">The sequence shown here is derived from an EMBL/GenBank/DDBJ whole genome shotgun (WGS) entry which is preliminary data.</text>
</comment>
<dbReference type="PANTHER" id="PTHR11785:SF512">
    <property type="entry name" value="SOBREMESA, ISOFORM B"/>
    <property type="match status" value="1"/>
</dbReference>
<evidence type="ECO:0000256" key="3">
    <source>
        <dbReference type="ARBA" id="ARBA00022989"/>
    </source>
</evidence>
<dbReference type="EMBL" id="CABL01000005">
    <property type="protein sequence ID" value="CBH74857.1"/>
    <property type="molecule type" value="Genomic_DNA"/>
</dbReference>
<comment type="subcellular location">
    <subcellularLocation>
        <location evidence="1">Membrane</location>
        <topology evidence="1">Multi-pass membrane protein</topology>
    </subcellularLocation>
</comment>
<gene>
    <name evidence="6" type="ORF">CARN1_0032</name>
</gene>